<evidence type="ECO:0000256" key="2">
    <source>
        <dbReference type="ARBA" id="ARBA00022692"/>
    </source>
</evidence>
<evidence type="ECO:0000313" key="7">
    <source>
        <dbReference type="Proteomes" id="UP000190675"/>
    </source>
</evidence>
<dbReference type="Proteomes" id="UP000190675">
    <property type="component" value="Chromosome I"/>
</dbReference>
<name>A0A1M5QF88_9BRAD</name>
<dbReference type="EMBL" id="LT670818">
    <property type="protein sequence ID" value="SHH12702.1"/>
    <property type="molecule type" value="Genomic_DNA"/>
</dbReference>
<evidence type="ECO:0000256" key="3">
    <source>
        <dbReference type="ARBA" id="ARBA00022989"/>
    </source>
</evidence>
<evidence type="ECO:0000313" key="6">
    <source>
        <dbReference type="EMBL" id="SHH12702.1"/>
    </source>
</evidence>
<comment type="subcellular location">
    <subcellularLocation>
        <location evidence="1">Membrane</location>
    </subcellularLocation>
</comment>
<dbReference type="Gene3D" id="1.20.120.550">
    <property type="entry name" value="Membrane associated eicosanoid/glutathione metabolism-like domain"/>
    <property type="match status" value="1"/>
</dbReference>
<feature type="transmembrane region" description="Helical" evidence="5">
    <location>
        <begin position="58"/>
        <end position="76"/>
    </location>
</feature>
<keyword evidence="4 5" id="KW-0472">Membrane</keyword>
<feature type="transmembrane region" description="Helical" evidence="5">
    <location>
        <begin position="12"/>
        <end position="37"/>
    </location>
</feature>
<evidence type="ECO:0000256" key="5">
    <source>
        <dbReference type="SAM" id="Phobius"/>
    </source>
</evidence>
<dbReference type="Pfam" id="PF01124">
    <property type="entry name" value="MAPEG"/>
    <property type="match status" value="1"/>
</dbReference>
<keyword evidence="3 5" id="KW-1133">Transmembrane helix</keyword>
<sequence length="128" mass="13882">MTLELKLLVWSMALALVQMLIALLAAIAQVGILPLVGNREKLPAFDGWAGRAQRAHRNMLESLTIFAALVLVALVAGKSNVVTALGAQLFFWSRLAYAPVYVIGIPWLRTGLWGVSFAGLLQILSQLL</sequence>
<proteinExistence type="predicted"/>
<dbReference type="PANTHER" id="PTHR35371">
    <property type="entry name" value="INNER MEMBRANE PROTEIN"/>
    <property type="match status" value="1"/>
</dbReference>
<dbReference type="OrthoDB" id="7743618at2"/>
<feature type="transmembrane region" description="Helical" evidence="5">
    <location>
        <begin position="96"/>
        <end position="121"/>
    </location>
</feature>
<gene>
    <name evidence="6" type="ORF">SAMN05444169_5894</name>
</gene>
<dbReference type="InterPro" id="IPR001129">
    <property type="entry name" value="Membr-assoc_MAPEG"/>
</dbReference>
<dbReference type="InterPro" id="IPR023352">
    <property type="entry name" value="MAPEG-like_dom_sf"/>
</dbReference>
<dbReference type="RefSeq" id="WP_079568950.1">
    <property type="nucleotide sequence ID" value="NZ_LT670818.1"/>
</dbReference>
<dbReference type="SUPFAM" id="SSF161084">
    <property type="entry name" value="MAPEG domain-like"/>
    <property type="match status" value="1"/>
</dbReference>
<dbReference type="GO" id="GO:0016020">
    <property type="term" value="C:membrane"/>
    <property type="evidence" value="ECO:0007669"/>
    <property type="project" value="UniProtKB-SubCell"/>
</dbReference>
<dbReference type="AlphaFoldDB" id="A0A1M5QF88"/>
<organism evidence="6 7">
    <name type="scientific">Bradyrhizobium erythrophlei</name>
    <dbReference type="NCBI Taxonomy" id="1437360"/>
    <lineage>
        <taxon>Bacteria</taxon>
        <taxon>Pseudomonadati</taxon>
        <taxon>Pseudomonadota</taxon>
        <taxon>Alphaproteobacteria</taxon>
        <taxon>Hyphomicrobiales</taxon>
        <taxon>Nitrobacteraceae</taxon>
        <taxon>Bradyrhizobium</taxon>
    </lineage>
</organism>
<accession>A0A1M5QF88</accession>
<dbReference type="PANTHER" id="PTHR35371:SF1">
    <property type="entry name" value="BLR7753 PROTEIN"/>
    <property type="match status" value="1"/>
</dbReference>
<keyword evidence="2 5" id="KW-0812">Transmembrane</keyword>
<evidence type="ECO:0000256" key="4">
    <source>
        <dbReference type="ARBA" id="ARBA00023136"/>
    </source>
</evidence>
<evidence type="ECO:0000256" key="1">
    <source>
        <dbReference type="ARBA" id="ARBA00004370"/>
    </source>
</evidence>
<reference evidence="6 7" key="1">
    <citation type="submission" date="2016-11" db="EMBL/GenBank/DDBJ databases">
        <authorList>
            <person name="Jaros S."/>
            <person name="Januszkiewicz K."/>
            <person name="Wedrychowicz H."/>
        </authorList>
    </citation>
    <scope>NUCLEOTIDE SEQUENCE [LARGE SCALE GENOMIC DNA]</scope>
    <source>
        <strain evidence="6 7">GAS242</strain>
    </source>
</reference>
<protein>
    <submittedName>
        <fullName evidence="6">Uncharacterized conserved protein, MAPEG superfamily</fullName>
    </submittedName>
</protein>